<dbReference type="STRING" id="885272.JonanDRAFT_0325"/>
<protein>
    <recommendedName>
        <fullName evidence="4">Phosphate-binding protein</fullName>
    </recommendedName>
</protein>
<dbReference type="PANTHER" id="PTHR30570:SF1">
    <property type="entry name" value="PHOSPHATE-BINDING PROTEIN PSTS"/>
    <property type="match status" value="1"/>
</dbReference>
<gene>
    <name evidence="6" type="ORF">JonanDRAFT_0325</name>
</gene>
<feature type="chain" id="PRO_5027153871" description="Phosphate-binding protein" evidence="4">
    <location>
        <begin position="21"/>
        <end position="273"/>
    </location>
</feature>
<comment type="similarity">
    <text evidence="1 4">Belongs to the PstS family.</text>
</comment>
<keyword evidence="7" id="KW-1185">Reference proteome</keyword>
<proteinExistence type="inferred from homology"/>
<dbReference type="HOGENOM" id="CLU_026228_5_1_0"/>
<dbReference type="AlphaFoldDB" id="H0UIV0"/>
<dbReference type="Gene3D" id="3.40.190.10">
    <property type="entry name" value="Periplasmic binding protein-like II"/>
    <property type="match status" value="2"/>
</dbReference>
<evidence type="ECO:0000256" key="4">
    <source>
        <dbReference type="RuleBase" id="RU367119"/>
    </source>
</evidence>
<dbReference type="InterPro" id="IPR050811">
    <property type="entry name" value="Phosphate_ABC_transporter"/>
</dbReference>
<accession>H0UIV0</accession>
<dbReference type="SUPFAM" id="SSF53850">
    <property type="entry name" value="Periplasmic binding protein-like II"/>
    <property type="match status" value="1"/>
</dbReference>
<dbReference type="GO" id="GO:0042301">
    <property type="term" value="F:phosphate ion binding"/>
    <property type="evidence" value="ECO:0007669"/>
    <property type="project" value="UniProtKB-UniRule"/>
</dbReference>
<dbReference type="Proteomes" id="UP000003806">
    <property type="component" value="Chromosome"/>
</dbReference>
<organism evidence="6 7">
    <name type="scientific">Jonquetella anthropi DSM 22815</name>
    <dbReference type="NCBI Taxonomy" id="885272"/>
    <lineage>
        <taxon>Bacteria</taxon>
        <taxon>Thermotogati</taxon>
        <taxon>Synergistota</taxon>
        <taxon>Synergistia</taxon>
        <taxon>Synergistales</taxon>
        <taxon>Dethiosulfovibrionaceae</taxon>
        <taxon>Jonquetella</taxon>
    </lineage>
</organism>
<evidence type="ECO:0000256" key="1">
    <source>
        <dbReference type="ARBA" id="ARBA00008725"/>
    </source>
</evidence>
<keyword evidence="3 4" id="KW-0732">Signal</keyword>
<dbReference type="InterPro" id="IPR011862">
    <property type="entry name" value="Phos-bd"/>
</dbReference>
<dbReference type="NCBIfam" id="TIGR02136">
    <property type="entry name" value="ptsS_2"/>
    <property type="match status" value="1"/>
</dbReference>
<evidence type="ECO:0000259" key="5">
    <source>
        <dbReference type="Pfam" id="PF12849"/>
    </source>
</evidence>
<keyword evidence="2 4" id="KW-0813">Transport</keyword>
<evidence type="ECO:0000256" key="2">
    <source>
        <dbReference type="ARBA" id="ARBA00022448"/>
    </source>
</evidence>
<sequence>MKKVLLSLMCLSVFAGCSWAAEKKTVDMNGSTTVLPIAQKAAEKYMESHKDVTITVSGSGSGNGIKALIDGSTDIANSSRFIKDAEVKAAIDAKRYPVPFEIALDALVPIVNPANPVTDLSKDQLKRIYAGEITNWKEVGGEDKAIAVVGRDTSSGTFEVWEEKIMNKARVTTEALVVASNGAAVQAVAGNPLAIGYIGLGYEDPAVKAVKVDGIEGSVQTVRGGTYSLARALFMFTNGWPTGTVADVLSFMQSDEGQALVKECGFVPLRDVR</sequence>
<keyword evidence="4" id="KW-0592">Phosphate transport</keyword>
<dbReference type="PANTHER" id="PTHR30570">
    <property type="entry name" value="PERIPLASMIC PHOSPHATE BINDING COMPONENT OF PHOSPHATE ABC TRANSPORTER"/>
    <property type="match status" value="1"/>
</dbReference>
<evidence type="ECO:0000313" key="6">
    <source>
        <dbReference type="EMBL" id="EHM12744.1"/>
    </source>
</evidence>
<evidence type="ECO:0000256" key="3">
    <source>
        <dbReference type="ARBA" id="ARBA00022729"/>
    </source>
</evidence>
<feature type="domain" description="PBP" evidence="5">
    <location>
        <begin position="19"/>
        <end position="256"/>
    </location>
</feature>
<dbReference type="InterPro" id="IPR024370">
    <property type="entry name" value="PBP_domain"/>
</dbReference>
<comment type="function">
    <text evidence="4">Involved in the system for phosphate transport across the cytoplasmic membrane.</text>
</comment>
<feature type="signal peptide" evidence="4">
    <location>
        <begin position="1"/>
        <end position="20"/>
    </location>
</feature>
<dbReference type="PROSITE" id="PS51257">
    <property type="entry name" value="PROKAR_LIPOPROTEIN"/>
    <property type="match status" value="1"/>
</dbReference>
<dbReference type="CDD" id="cd13653">
    <property type="entry name" value="PBP2_phosphate_like_1"/>
    <property type="match status" value="1"/>
</dbReference>
<name>H0UIV0_9BACT</name>
<dbReference type="EMBL" id="CM001376">
    <property type="protein sequence ID" value="EHM12744.1"/>
    <property type="molecule type" value="Genomic_DNA"/>
</dbReference>
<dbReference type="eggNOG" id="COG0226">
    <property type="taxonomic scope" value="Bacteria"/>
</dbReference>
<reference evidence="6 7" key="1">
    <citation type="submission" date="2011-11" db="EMBL/GenBank/DDBJ databases">
        <title>The Noncontiguous Finished genome of Jonquetella anthropi DSM 22815.</title>
        <authorList>
            <consortium name="US DOE Joint Genome Institute (JGI-PGF)"/>
            <person name="Lucas S."/>
            <person name="Copeland A."/>
            <person name="Lapidus A."/>
            <person name="Glavina del Rio T."/>
            <person name="Dalin E."/>
            <person name="Tice H."/>
            <person name="Bruce D."/>
            <person name="Goodwin L."/>
            <person name="Pitluck S."/>
            <person name="Peters L."/>
            <person name="Mikhailova N."/>
            <person name="Held B."/>
            <person name="Kyrpides N."/>
            <person name="Mavromatis K."/>
            <person name="Ivanova N."/>
            <person name="Markowitz V."/>
            <person name="Cheng J.-F."/>
            <person name="Hugenholtz P."/>
            <person name="Woyke T."/>
            <person name="Wu D."/>
            <person name="Gronow S."/>
            <person name="Wellnitz S."/>
            <person name="Brambilla E."/>
            <person name="Klenk H.-P."/>
            <person name="Eisen J.A."/>
        </authorList>
    </citation>
    <scope>NUCLEOTIDE SEQUENCE [LARGE SCALE GENOMIC DNA]</scope>
    <source>
        <strain evidence="6 7">DSM 22815</strain>
    </source>
</reference>
<evidence type="ECO:0000313" key="7">
    <source>
        <dbReference type="Proteomes" id="UP000003806"/>
    </source>
</evidence>
<dbReference type="GO" id="GO:0006817">
    <property type="term" value="P:phosphate ion transport"/>
    <property type="evidence" value="ECO:0007669"/>
    <property type="project" value="UniProtKB-UniRule"/>
</dbReference>
<dbReference type="Pfam" id="PF12849">
    <property type="entry name" value="PBP_like_2"/>
    <property type="match status" value="1"/>
</dbReference>